<feature type="region of interest" description="Disordered" evidence="8">
    <location>
        <begin position="537"/>
        <end position="570"/>
    </location>
</feature>
<dbReference type="PANTHER" id="PTHR47019:SF1">
    <property type="entry name" value="LIPID II FLIPPASE MURJ"/>
    <property type="match status" value="1"/>
</dbReference>
<organism evidence="11 13">
    <name type="scientific">Actinotignum urinale</name>
    <dbReference type="NCBI Taxonomy" id="190146"/>
    <lineage>
        <taxon>Bacteria</taxon>
        <taxon>Bacillati</taxon>
        <taxon>Actinomycetota</taxon>
        <taxon>Actinomycetes</taxon>
        <taxon>Actinomycetales</taxon>
        <taxon>Actinomycetaceae</taxon>
        <taxon>Actinotignum</taxon>
    </lineage>
</organism>
<evidence type="ECO:0000256" key="3">
    <source>
        <dbReference type="ARBA" id="ARBA00022692"/>
    </source>
</evidence>
<feature type="transmembrane region" description="Helical" evidence="9">
    <location>
        <begin position="101"/>
        <end position="120"/>
    </location>
</feature>
<dbReference type="EMBL" id="JAWNGC010000002">
    <property type="protein sequence ID" value="MDY5154460.1"/>
    <property type="molecule type" value="Genomic_DNA"/>
</dbReference>
<keyword evidence="5" id="KW-0573">Peptidoglycan synthesis</keyword>
<reference evidence="11 12" key="1">
    <citation type="submission" date="2023-10" db="EMBL/GenBank/DDBJ databases">
        <title>Whole Genome based description of the genera Actinobaculum and Actinotignum reveals a complex phylogenetic relationship within the species included in the genus Actinotignum.</title>
        <authorList>
            <person name="Jensen C.S."/>
            <person name="Dargis R."/>
            <person name="Kemp M."/>
            <person name="Christensen J.J."/>
        </authorList>
    </citation>
    <scope>NUCLEOTIDE SEQUENCE</scope>
    <source>
        <strain evidence="11">SLA_B511</strain>
        <strain evidence="10 12">SLA_B974</strain>
    </source>
</reference>
<feature type="transmembrane region" description="Helical" evidence="9">
    <location>
        <begin position="300"/>
        <end position="319"/>
    </location>
</feature>
<evidence type="ECO:0000256" key="7">
    <source>
        <dbReference type="ARBA" id="ARBA00023136"/>
    </source>
</evidence>
<keyword evidence="7 9" id="KW-0472">Membrane</keyword>
<evidence type="ECO:0000313" key="11">
    <source>
        <dbReference type="EMBL" id="MDY5154460.1"/>
    </source>
</evidence>
<feature type="transmembrane region" description="Helical" evidence="9">
    <location>
        <begin position="67"/>
        <end position="89"/>
    </location>
</feature>
<feature type="transmembrane region" description="Helical" evidence="9">
    <location>
        <begin position="433"/>
        <end position="457"/>
    </location>
</feature>
<accession>A0AAW9HKL9</accession>
<feature type="transmembrane region" description="Helical" evidence="9">
    <location>
        <begin position="469"/>
        <end position="490"/>
    </location>
</feature>
<feature type="transmembrane region" description="Helical" evidence="9">
    <location>
        <begin position="375"/>
        <end position="392"/>
    </location>
</feature>
<dbReference type="GO" id="GO:0009252">
    <property type="term" value="P:peptidoglycan biosynthetic process"/>
    <property type="evidence" value="ECO:0007669"/>
    <property type="project" value="UniProtKB-KW"/>
</dbReference>
<feature type="transmembrane region" description="Helical" evidence="9">
    <location>
        <begin position="215"/>
        <end position="240"/>
    </location>
</feature>
<dbReference type="AlphaFoldDB" id="A0AAW9HKL9"/>
<keyword evidence="4" id="KW-0133">Cell shape</keyword>
<feature type="transmembrane region" description="Helical" evidence="9">
    <location>
        <begin position="404"/>
        <end position="427"/>
    </location>
</feature>
<protein>
    <submittedName>
        <fullName evidence="11">Lipid II flippase MurJ</fullName>
    </submittedName>
</protein>
<keyword evidence="6 9" id="KW-1133">Transmembrane helix</keyword>
<comment type="caution">
    <text evidence="11">The sequence shown here is derived from an EMBL/GenBank/DDBJ whole genome shotgun (WGS) entry which is preliminary data.</text>
</comment>
<evidence type="ECO:0000256" key="5">
    <source>
        <dbReference type="ARBA" id="ARBA00022984"/>
    </source>
</evidence>
<feature type="transmembrane region" description="Helical" evidence="9">
    <location>
        <begin position="140"/>
        <end position="167"/>
    </location>
</feature>
<evidence type="ECO:0000256" key="4">
    <source>
        <dbReference type="ARBA" id="ARBA00022960"/>
    </source>
</evidence>
<evidence type="ECO:0000313" key="12">
    <source>
        <dbReference type="Proteomes" id="UP001275049"/>
    </source>
</evidence>
<keyword evidence="12" id="KW-1185">Reference proteome</keyword>
<evidence type="ECO:0000256" key="1">
    <source>
        <dbReference type="ARBA" id="ARBA00004651"/>
    </source>
</evidence>
<dbReference type="PANTHER" id="PTHR47019">
    <property type="entry name" value="LIPID II FLIPPASE MURJ"/>
    <property type="match status" value="1"/>
</dbReference>
<evidence type="ECO:0000313" key="10">
    <source>
        <dbReference type="EMBL" id="MDY5133130.1"/>
    </source>
</evidence>
<dbReference type="Proteomes" id="UP001275049">
    <property type="component" value="Unassembled WGS sequence"/>
</dbReference>
<sequence>MPLIRQEGATANVKKLLVSALGAAGAIAILTIFSRAAGFIRAWCQNGALGDTASGEAYATANTVPNVLFEIAAGGALAAAVIPLISGFLAQKNQRDVERTASALLTWVVAVGVPVALIVTCGAKPLMSVLLGTDVSEEELLFGATLLRIFAWQIPLYGLSVVCTGLLQAHKKFILPALAPLLSSLCVIVTFLLFTRYAGGHQDAPGQISTSAVYLLAWGTTAGVAIFSLPQLVPVCRLITIRPRFTFPKDVGKRTVKMMSAGLLSLCAQQIQIIAVMLFANARGDTGTYPVYTFANQVYMVPYAVLAVPIATAMFPRLSEAAAEKGRPNLARLTARSSRLVFDIGIMCVALLIAVAVPAQAVFNVMRPAAHMDTAMIAMAPGLLGYAFIYHGSRVLYAVESTKAVIGVNCVAWLSSVLAMLILAPLASDSRAGILTILGCALSIGMSLGAVAQLCAIRQVVGVGSLQGLVKSAVIIAPLSVIACVAGYFAGTSILHMWGTGLLVSFVASCVAGVLTLGIAGAAIVVVERKTLKKTRARGAGEASQKNSDTHRDDTLQKTSLTTKNSEDIR</sequence>
<dbReference type="EMBL" id="JAWNGA010000007">
    <property type="protein sequence ID" value="MDY5133130.1"/>
    <property type="molecule type" value="Genomic_DNA"/>
</dbReference>
<proteinExistence type="predicted"/>
<dbReference type="InterPro" id="IPR004268">
    <property type="entry name" value="MurJ"/>
</dbReference>
<evidence type="ECO:0000256" key="2">
    <source>
        <dbReference type="ARBA" id="ARBA00022475"/>
    </source>
</evidence>
<feature type="transmembrane region" description="Helical" evidence="9">
    <location>
        <begin position="16"/>
        <end position="33"/>
    </location>
</feature>
<dbReference type="Proteomes" id="UP001281731">
    <property type="component" value="Unassembled WGS sequence"/>
</dbReference>
<feature type="transmembrane region" description="Helical" evidence="9">
    <location>
        <begin position="261"/>
        <end position="280"/>
    </location>
</feature>
<gene>
    <name evidence="11" type="ORF">R6G80_01800</name>
    <name evidence="10" type="ORF">R6G86_05155</name>
</gene>
<feature type="transmembrane region" description="Helical" evidence="9">
    <location>
        <begin position="502"/>
        <end position="527"/>
    </location>
</feature>
<dbReference type="Pfam" id="PF03023">
    <property type="entry name" value="MurJ"/>
    <property type="match status" value="1"/>
</dbReference>
<name>A0AAW9HKL9_9ACTO</name>
<dbReference type="RefSeq" id="WP_320755242.1">
    <property type="nucleotide sequence ID" value="NZ_CP171105.1"/>
</dbReference>
<keyword evidence="3 9" id="KW-0812">Transmembrane</keyword>
<feature type="transmembrane region" description="Helical" evidence="9">
    <location>
        <begin position="340"/>
        <end position="363"/>
    </location>
</feature>
<evidence type="ECO:0000256" key="8">
    <source>
        <dbReference type="SAM" id="MobiDB-lite"/>
    </source>
</evidence>
<evidence type="ECO:0000256" key="9">
    <source>
        <dbReference type="SAM" id="Phobius"/>
    </source>
</evidence>
<feature type="transmembrane region" description="Helical" evidence="9">
    <location>
        <begin position="174"/>
        <end position="195"/>
    </location>
</feature>
<comment type="subcellular location">
    <subcellularLocation>
        <location evidence="1">Cell membrane</location>
        <topology evidence="1">Multi-pass membrane protein</topology>
    </subcellularLocation>
</comment>
<dbReference type="GO" id="GO:0015648">
    <property type="term" value="F:lipid-linked peptidoglycan transporter activity"/>
    <property type="evidence" value="ECO:0007669"/>
    <property type="project" value="TreeGrafter"/>
</dbReference>
<evidence type="ECO:0000313" key="13">
    <source>
        <dbReference type="Proteomes" id="UP001281731"/>
    </source>
</evidence>
<dbReference type="InterPro" id="IPR051050">
    <property type="entry name" value="Lipid_II_flippase_MurJ/MviN"/>
</dbReference>
<dbReference type="GO" id="GO:0005886">
    <property type="term" value="C:plasma membrane"/>
    <property type="evidence" value="ECO:0007669"/>
    <property type="project" value="UniProtKB-SubCell"/>
</dbReference>
<evidence type="ECO:0000256" key="6">
    <source>
        <dbReference type="ARBA" id="ARBA00022989"/>
    </source>
</evidence>
<keyword evidence="2" id="KW-1003">Cell membrane</keyword>
<dbReference type="GO" id="GO:0008360">
    <property type="term" value="P:regulation of cell shape"/>
    <property type="evidence" value="ECO:0007669"/>
    <property type="project" value="UniProtKB-KW"/>
</dbReference>
<dbReference type="GO" id="GO:0034204">
    <property type="term" value="P:lipid translocation"/>
    <property type="evidence" value="ECO:0007669"/>
    <property type="project" value="TreeGrafter"/>
</dbReference>
<dbReference type="PRINTS" id="PR01806">
    <property type="entry name" value="VIRFACTRMVIN"/>
</dbReference>